<dbReference type="Gene3D" id="1.10.260.40">
    <property type="entry name" value="lambda repressor-like DNA-binding domains"/>
    <property type="match status" value="1"/>
</dbReference>
<protein>
    <submittedName>
        <fullName evidence="2">Transcriptional regulator with XRE-family HTH domain</fullName>
    </submittedName>
</protein>
<dbReference type="CDD" id="cd00093">
    <property type="entry name" value="HTH_XRE"/>
    <property type="match status" value="1"/>
</dbReference>
<dbReference type="Proteomes" id="UP000248014">
    <property type="component" value="Unassembled WGS sequence"/>
</dbReference>
<feature type="domain" description="HTH cro/C1-type" evidence="1">
    <location>
        <begin position="11"/>
        <end position="64"/>
    </location>
</feature>
<comment type="caution">
    <text evidence="2">The sequence shown here is derived from an EMBL/GenBank/DDBJ whole genome shotgun (WGS) entry which is preliminary data.</text>
</comment>
<proteinExistence type="predicted"/>
<dbReference type="GO" id="GO:0003677">
    <property type="term" value="F:DNA binding"/>
    <property type="evidence" value="ECO:0007669"/>
    <property type="project" value="InterPro"/>
</dbReference>
<dbReference type="OrthoDB" id="7575885at2"/>
<dbReference type="SUPFAM" id="SSF47413">
    <property type="entry name" value="lambda repressor-like DNA-binding domains"/>
    <property type="match status" value="1"/>
</dbReference>
<evidence type="ECO:0000259" key="1">
    <source>
        <dbReference type="PROSITE" id="PS50943"/>
    </source>
</evidence>
<sequence length="139" mass="14937">MSVLETIGQRIRDERLRLGLGLADFSEKAGVHKNSQSAYEAGRTSCNAVYLAILGDLGVDLSYVFTGKRSDGTLGFQEQSLLTMLNALSLREREAIYSAVSVLAGNVVDLGSYGHGKTARAPSKLNSEKIGFLPEPSDQ</sequence>
<evidence type="ECO:0000313" key="2">
    <source>
        <dbReference type="EMBL" id="PXW79027.1"/>
    </source>
</evidence>
<name>A0A2V3VBG4_9SPHN</name>
<dbReference type="InterPro" id="IPR010982">
    <property type="entry name" value="Lambda_DNA-bd_dom_sf"/>
</dbReference>
<accession>A0A2V3VBG4</accession>
<dbReference type="InterPro" id="IPR001387">
    <property type="entry name" value="Cro/C1-type_HTH"/>
</dbReference>
<dbReference type="RefSeq" id="WP_110297018.1">
    <property type="nucleotide sequence ID" value="NZ_QJJM01000001.1"/>
</dbReference>
<evidence type="ECO:0000313" key="3">
    <source>
        <dbReference type="Proteomes" id="UP000248014"/>
    </source>
</evidence>
<dbReference type="AlphaFoldDB" id="A0A2V3VBG4"/>
<organism evidence="2 3">
    <name type="scientific">Blastomonas natatoria</name>
    <dbReference type="NCBI Taxonomy" id="34015"/>
    <lineage>
        <taxon>Bacteria</taxon>
        <taxon>Pseudomonadati</taxon>
        <taxon>Pseudomonadota</taxon>
        <taxon>Alphaproteobacteria</taxon>
        <taxon>Sphingomonadales</taxon>
        <taxon>Sphingomonadaceae</taxon>
        <taxon>Blastomonas</taxon>
    </lineage>
</organism>
<dbReference type="PROSITE" id="PS50943">
    <property type="entry name" value="HTH_CROC1"/>
    <property type="match status" value="1"/>
</dbReference>
<gene>
    <name evidence="2" type="ORF">C7451_10189</name>
</gene>
<dbReference type="EMBL" id="QJJM01000001">
    <property type="protein sequence ID" value="PXW79027.1"/>
    <property type="molecule type" value="Genomic_DNA"/>
</dbReference>
<keyword evidence="3" id="KW-1185">Reference proteome</keyword>
<reference evidence="2 3" key="1">
    <citation type="submission" date="2018-05" db="EMBL/GenBank/DDBJ databases">
        <title>Genomic Encyclopedia of Type Strains, Phase IV (KMG-IV): sequencing the most valuable type-strain genomes for metagenomic binning, comparative biology and taxonomic classification.</title>
        <authorList>
            <person name="Goeker M."/>
        </authorList>
    </citation>
    <scope>NUCLEOTIDE SEQUENCE [LARGE SCALE GENOMIC DNA]</scope>
    <source>
        <strain evidence="2 3">DSM 3183</strain>
    </source>
</reference>
<dbReference type="SMART" id="SM00530">
    <property type="entry name" value="HTH_XRE"/>
    <property type="match status" value="1"/>
</dbReference>